<dbReference type="Proteomes" id="UP000189670">
    <property type="component" value="Unassembled WGS sequence"/>
</dbReference>
<evidence type="ECO:0000313" key="3">
    <source>
        <dbReference type="Proteomes" id="UP000189670"/>
    </source>
</evidence>
<feature type="region of interest" description="Disordered" evidence="1">
    <location>
        <begin position="434"/>
        <end position="462"/>
    </location>
</feature>
<feature type="compositionally biased region" description="Polar residues" evidence="1">
    <location>
        <begin position="434"/>
        <end position="450"/>
    </location>
</feature>
<feature type="compositionally biased region" description="Polar residues" evidence="1">
    <location>
        <begin position="158"/>
        <end position="167"/>
    </location>
</feature>
<proteinExistence type="predicted"/>
<accession>A0A1V1PE88</accession>
<feature type="region of interest" description="Disordered" evidence="1">
    <location>
        <begin position="109"/>
        <end position="132"/>
    </location>
</feature>
<organism evidence="2 3">
    <name type="scientific">Candidatus Magnetoglobus multicellularis str. Araruama</name>
    <dbReference type="NCBI Taxonomy" id="890399"/>
    <lineage>
        <taxon>Bacteria</taxon>
        <taxon>Pseudomonadati</taxon>
        <taxon>Thermodesulfobacteriota</taxon>
        <taxon>Desulfobacteria</taxon>
        <taxon>Desulfobacterales</taxon>
        <taxon>Desulfobacteraceae</taxon>
        <taxon>Candidatus Magnetoglobus</taxon>
    </lineage>
</organism>
<feature type="compositionally biased region" description="Basic and acidic residues" evidence="1">
    <location>
        <begin position="211"/>
        <end position="229"/>
    </location>
</feature>
<name>A0A1V1PE88_9BACT</name>
<comment type="caution">
    <text evidence="2">The sequence shown here is derived from an EMBL/GenBank/DDBJ whole genome shotgun (WGS) entry which is preliminary data.</text>
</comment>
<evidence type="ECO:0000313" key="2">
    <source>
        <dbReference type="EMBL" id="ETR73187.1"/>
    </source>
</evidence>
<feature type="compositionally biased region" description="Basic and acidic residues" evidence="1">
    <location>
        <begin position="185"/>
        <end position="195"/>
    </location>
</feature>
<sequence length="462" mass="52408">MQKIDMTNIPPPRPKAKKKIPIAELIKRQYAVPTKTLWTLPKKDEYYPDPPPYFETSDPEQKAKIRSLMMQKISLKDVTPQPEPKTPTPKPAIPISELIRKVFFPWVQQDVDPPPLPSQPKMSDPPFFDGTPEEMSRIRELLFKQFDLTDIPEPVQKADQQLPQPENNDIEGVSAHTDTLSPKTTDTDAHTKTIEPETSAIKTTDTPADTKPAEPEPPAEKPAEPDIPKAPDYPNDTLETNNKETQLMSNSLKCVFAGVLAIFVLLYIASGSNHSKYYLIDGKSGVEVWQGNFSPMGKSRVITMMGMDIPETTQESYTRFEIYPMICEFYIDQANDVMSEDNIPNLVQVREYLEMAHYYATEEVQQKIQARLNGIDFMVFILKADMAIQKGSENDLDKARAFIEEANELVEKNYQKDLIKSKLQLLEKKSAEIISNDQQSTPIDDNTSTQKHSHSQQKAADH</sequence>
<gene>
    <name evidence="2" type="ORF">OMM_01154</name>
</gene>
<reference evidence="3" key="1">
    <citation type="submission" date="2012-11" db="EMBL/GenBank/DDBJ databases">
        <authorList>
            <person name="Lucero-Rivera Y.E."/>
            <person name="Tovar-Ramirez D."/>
        </authorList>
    </citation>
    <scope>NUCLEOTIDE SEQUENCE [LARGE SCALE GENOMIC DNA]</scope>
    <source>
        <strain evidence="3">Araruama</strain>
    </source>
</reference>
<dbReference type="EMBL" id="ATBP01000081">
    <property type="protein sequence ID" value="ETR73187.1"/>
    <property type="molecule type" value="Genomic_DNA"/>
</dbReference>
<feature type="region of interest" description="Disordered" evidence="1">
    <location>
        <begin position="158"/>
        <end position="240"/>
    </location>
</feature>
<evidence type="ECO:0000256" key="1">
    <source>
        <dbReference type="SAM" id="MobiDB-lite"/>
    </source>
</evidence>
<dbReference type="AlphaFoldDB" id="A0A1V1PE88"/>
<protein>
    <submittedName>
        <fullName evidence="2">Uncharacterized protein</fullName>
    </submittedName>
</protein>